<reference evidence="1" key="1">
    <citation type="submission" date="2023-02" db="EMBL/GenBank/DDBJ databases">
        <title>Nocardiopsis ansamitocini NBRC 112285.</title>
        <authorList>
            <person name="Ichikawa N."/>
            <person name="Sato H."/>
            <person name="Tonouchi N."/>
        </authorList>
    </citation>
    <scope>NUCLEOTIDE SEQUENCE</scope>
    <source>
        <strain evidence="1">NBRC 112285</strain>
    </source>
</reference>
<evidence type="ECO:0000313" key="1">
    <source>
        <dbReference type="EMBL" id="GLU49614.1"/>
    </source>
</evidence>
<gene>
    <name evidence="1" type="ORF">Nans01_39650</name>
</gene>
<dbReference type="AlphaFoldDB" id="A0A9W6P9P8"/>
<protein>
    <submittedName>
        <fullName evidence="1">Uncharacterized protein</fullName>
    </submittedName>
</protein>
<keyword evidence="2" id="KW-1185">Reference proteome</keyword>
<dbReference type="Proteomes" id="UP001165092">
    <property type="component" value="Unassembled WGS sequence"/>
</dbReference>
<sequence length="59" mass="6581">MFHPAPLELAGEAQNPLFGEARSAKTFTGEPVTDGQVRAIYELVKYGPQVWPQVWPQAR</sequence>
<proteinExistence type="predicted"/>
<name>A0A9W6P9P8_9ACTN</name>
<accession>A0A9W6P9P8</accession>
<dbReference type="EMBL" id="BSQG01000008">
    <property type="protein sequence ID" value="GLU49614.1"/>
    <property type="molecule type" value="Genomic_DNA"/>
</dbReference>
<evidence type="ECO:0000313" key="2">
    <source>
        <dbReference type="Proteomes" id="UP001165092"/>
    </source>
</evidence>
<organism evidence="1 2">
    <name type="scientific">Nocardiopsis ansamitocini</name>
    <dbReference type="NCBI Taxonomy" id="1670832"/>
    <lineage>
        <taxon>Bacteria</taxon>
        <taxon>Bacillati</taxon>
        <taxon>Actinomycetota</taxon>
        <taxon>Actinomycetes</taxon>
        <taxon>Streptosporangiales</taxon>
        <taxon>Nocardiopsidaceae</taxon>
        <taxon>Nocardiopsis</taxon>
    </lineage>
</organism>
<comment type="caution">
    <text evidence="1">The sequence shown here is derived from an EMBL/GenBank/DDBJ whole genome shotgun (WGS) entry which is preliminary data.</text>
</comment>